<dbReference type="Pfam" id="PF00691">
    <property type="entry name" value="OmpA"/>
    <property type="match status" value="1"/>
</dbReference>
<name>A0ABV7Z1C1_9BACT</name>
<evidence type="ECO:0000259" key="6">
    <source>
        <dbReference type="PROSITE" id="PS51123"/>
    </source>
</evidence>
<keyword evidence="8" id="KW-1185">Reference proteome</keyword>
<feature type="region of interest" description="Disordered" evidence="4">
    <location>
        <begin position="148"/>
        <end position="180"/>
    </location>
</feature>
<evidence type="ECO:0000256" key="5">
    <source>
        <dbReference type="SAM" id="Phobius"/>
    </source>
</evidence>
<feature type="transmembrane region" description="Helical" evidence="5">
    <location>
        <begin position="6"/>
        <end position="24"/>
    </location>
</feature>
<dbReference type="InterPro" id="IPR006665">
    <property type="entry name" value="OmpA-like"/>
</dbReference>
<evidence type="ECO:0000313" key="7">
    <source>
        <dbReference type="EMBL" id="MFC3812966.1"/>
    </source>
</evidence>
<evidence type="ECO:0000256" key="1">
    <source>
        <dbReference type="ARBA" id="ARBA00004442"/>
    </source>
</evidence>
<accession>A0ABV7Z1C1</accession>
<sequence>MNRFIIPIVILLGSLLYSWFWNCYRKPECSGMMQPTAIEQTMTPAMADTITVVEDTVQVELTPEEKVLFEPLDVYFESGKSTITRTAELENFLKTAKAYLEKNPEAKLSLTGHTDSDGSEATNNPLSLKRAGIVKNILVTDGFSPDNLETFGKGESEPIADESTPDGKAKNRRVSIRLMK</sequence>
<keyword evidence="5" id="KW-0812">Transmembrane</keyword>
<keyword evidence="2 3" id="KW-0472">Membrane</keyword>
<gene>
    <name evidence="7" type="ORF">ACFOOI_20045</name>
</gene>
<dbReference type="InterPro" id="IPR036737">
    <property type="entry name" value="OmpA-like_sf"/>
</dbReference>
<dbReference type="PANTHER" id="PTHR30329:SF20">
    <property type="entry name" value="EXPORTED PROTEIN"/>
    <property type="match status" value="1"/>
</dbReference>
<feature type="domain" description="OmpA-like" evidence="6">
    <location>
        <begin position="63"/>
        <end position="180"/>
    </location>
</feature>
<reference evidence="8" key="1">
    <citation type="journal article" date="2019" name="Int. J. Syst. Evol. Microbiol.">
        <title>The Global Catalogue of Microorganisms (GCM) 10K type strain sequencing project: providing services to taxonomists for standard genome sequencing and annotation.</title>
        <authorList>
            <consortium name="The Broad Institute Genomics Platform"/>
            <consortium name="The Broad Institute Genome Sequencing Center for Infectious Disease"/>
            <person name="Wu L."/>
            <person name="Ma J."/>
        </authorList>
    </citation>
    <scope>NUCLEOTIDE SEQUENCE [LARGE SCALE GENOMIC DNA]</scope>
    <source>
        <strain evidence="8">CECT 7956</strain>
    </source>
</reference>
<comment type="subcellular location">
    <subcellularLocation>
        <location evidence="1">Cell outer membrane</location>
    </subcellularLocation>
</comment>
<dbReference type="PRINTS" id="PR01021">
    <property type="entry name" value="OMPADOMAIN"/>
</dbReference>
<dbReference type="EMBL" id="JBHRYQ010000001">
    <property type="protein sequence ID" value="MFC3812966.1"/>
    <property type="molecule type" value="Genomic_DNA"/>
</dbReference>
<keyword evidence="5" id="KW-1133">Transmembrane helix</keyword>
<evidence type="ECO:0000256" key="4">
    <source>
        <dbReference type="SAM" id="MobiDB-lite"/>
    </source>
</evidence>
<feature type="compositionally biased region" description="Basic residues" evidence="4">
    <location>
        <begin position="170"/>
        <end position="180"/>
    </location>
</feature>
<dbReference type="InterPro" id="IPR006664">
    <property type="entry name" value="OMP_bac"/>
</dbReference>
<dbReference type="PROSITE" id="PS51123">
    <property type="entry name" value="OMPA_2"/>
    <property type="match status" value="1"/>
</dbReference>
<comment type="caution">
    <text evidence="7">The sequence shown here is derived from an EMBL/GenBank/DDBJ whole genome shotgun (WGS) entry which is preliminary data.</text>
</comment>
<dbReference type="Proteomes" id="UP001595616">
    <property type="component" value="Unassembled WGS sequence"/>
</dbReference>
<dbReference type="PANTHER" id="PTHR30329">
    <property type="entry name" value="STATOR ELEMENT OF FLAGELLAR MOTOR COMPLEX"/>
    <property type="match status" value="1"/>
</dbReference>
<dbReference type="Gene3D" id="3.30.1330.60">
    <property type="entry name" value="OmpA-like domain"/>
    <property type="match status" value="1"/>
</dbReference>
<dbReference type="InterPro" id="IPR050330">
    <property type="entry name" value="Bact_OuterMem_StrucFunc"/>
</dbReference>
<organism evidence="7 8">
    <name type="scientific">Lacihabitans lacunae</name>
    <dbReference type="NCBI Taxonomy" id="1028214"/>
    <lineage>
        <taxon>Bacteria</taxon>
        <taxon>Pseudomonadati</taxon>
        <taxon>Bacteroidota</taxon>
        <taxon>Cytophagia</taxon>
        <taxon>Cytophagales</taxon>
        <taxon>Leadbetterellaceae</taxon>
        <taxon>Lacihabitans</taxon>
    </lineage>
</organism>
<dbReference type="CDD" id="cd07185">
    <property type="entry name" value="OmpA_C-like"/>
    <property type="match status" value="1"/>
</dbReference>
<evidence type="ECO:0000256" key="3">
    <source>
        <dbReference type="PROSITE-ProRule" id="PRU00473"/>
    </source>
</evidence>
<evidence type="ECO:0000313" key="8">
    <source>
        <dbReference type="Proteomes" id="UP001595616"/>
    </source>
</evidence>
<evidence type="ECO:0000256" key="2">
    <source>
        <dbReference type="ARBA" id="ARBA00023136"/>
    </source>
</evidence>
<dbReference type="RefSeq" id="WP_379839872.1">
    <property type="nucleotide sequence ID" value="NZ_JBHRYQ010000001.1"/>
</dbReference>
<proteinExistence type="predicted"/>
<dbReference type="SUPFAM" id="SSF103088">
    <property type="entry name" value="OmpA-like"/>
    <property type="match status" value="1"/>
</dbReference>
<protein>
    <submittedName>
        <fullName evidence="7">OmpA family protein</fullName>
    </submittedName>
</protein>